<gene>
    <name evidence="1" type="ORF">K458DRAFT_189578</name>
</gene>
<dbReference type="EMBL" id="MU005575">
    <property type="protein sequence ID" value="KAF2687356.1"/>
    <property type="molecule type" value="Genomic_DNA"/>
</dbReference>
<accession>A0A6G1J9Z8</accession>
<name>A0A6G1J9Z8_9PLEO</name>
<protein>
    <submittedName>
        <fullName evidence="1">Uncharacterized protein</fullName>
    </submittedName>
</protein>
<dbReference type="Proteomes" id="UP000799291">
    <property type="component" value="Unassembled WGS sequence"/>
</dbReference>
<proteinExistence type="predicted"/>
<reference evidence="1" key="1">
    <citation type="journal article" date="2020" name="Stud. Mycol.">
        <title>101 Dothideomycetes genomes: a test case for predicting lifestyles and emergence of pathogens.</title>
        <authorList>
            <person name="Haridas S."/>
            <person name="Albert R."/>
            <person name="Binder M."/>
            <person name="Bloem J."/>
            <person name="Labutti K."/>
            <person name="Salamov A."/>
            <person name="Andreopoulos B."/>
            <person name="Baker S."/>
            <person name="Barry K."/>
            <person name="Bills G."/>
            <person name="Bluhm B."/>
            <person name="Cannon C."/>
            <person name="Castanera R."/>
            <person name="Culley D."/>
            <person name="Daum C."/>
            <person name="Ezra D."/>
            <person name="Gonzalez J."/>
            <person name="Henrissat B."/>
            <person name="Kuo A."/>
            <person name="Liang C."/>
            <person name="Lipzen A."/>
            <person name="Lutzoni F."/>
            <person name="Magnuson J."/>
            <person name="Mondo S."/>
            <person name="Nolan M."/>
            <person name="Ohm R."/>
            <person name="Pangilinan J."/>
            <person name="Park H.-J."/>
            <person name="Ramirez L."/>
            <person name="Alfaro M."/>
            <person name="Sun H."/>
            <person name="Tritt A."/>
            <person name="Yoshinaga Y."/>
            <person name="Zwiers L.-H."/>
            <person name="Turgeon B."/>
            <person name="Goodwin S."/>
            <person name="Spatafora J."/>
            <person name="Crous P."/>
            <person name="Grigoriev I."/>
        </authorList>
    </citation>
    <scope>NUCLEOTIDE SEQUENCE</scope>
    <source>
        <strain evidence="1">CBS 122367</strain>
    </source>
</reference>
<sequence length="150" mass="16650">MDSTAVCLNVDADADAMVEVWLWDACRMLRSWMQPCYFHDGWVMTDLGQAEALWARESPHMCCGYLQSVRLARGRPDWRGNTPGSNEVRPGGFEGLHGGFGYISESAEPDPHPSLRTTAQLGGSTLSEYVALRARQQAPRKQFRNDSASA</sequence>
<keyword evidence="2" id="KW-1185">Reference proteome</keyword>
<evidence type="ECO:0000313" key="1">
    <source>
        <dbReference type="EMBL" id="KAF2687356.1"/>
    </source>
</evidence>
<evidence type="ECO:0000313" key="2">
    <source>
        <dbReference type="Proteomes" id="UP000799291"/>
    </source>
</evidence>
<dbReference type="AlphaFoldDB" id="A0A6G1J9Z8"/>
<organism evidence="1 2">
    <name type="scientific">Lentithecium fluviatile CBS 122367</name>
    <dbReference type="NCBI Taxonomy" id="1168545"/>
    <lineage>
        <taxon>Eukaryota</taxon>
        <taxon>Fungi</taxon>
        <taxon>Dikarya</taxon>
        <taxon>Ascomycota</taxon>
        <taxon>Pezizomycotina</taxon>
        <taxon>Dothideomycetes</taxon>
        <taxon>Pleosporomycetidae</taxon>
        <taxon>Pleosporales</taxon>
        <taxon>Massarineae</taxon>
        <taxon>Lentitheciaceae</taxon>
        <taxon>Lentithecium</taxon>
    </lineage>
</organism>